<evidence type="ECO:0000313" key="4">
    <source>
        <dbReference type="Proteomes" id="UP000680815"/>
    </source>
</evidence>
<feature type="chain" id="PRO_5045481473" description="SH3 domain-containing protein" evidence="2">
    <location>
        <begin position="24"/>
        <end position="336"/>
    </location>
</feature>
<keyword evidence="4" id="KW-1185">Reference proteome</keyword>
<dbReference type="Proteomes" id="UP000680815">
    <property type="component" value="Unassembled WGS sequence"/>
</dbReference>
<dbReference type="EMBL" id="JAGIYZ010000017">
    <property type="protein sequence ID" value="MBP0465675.1"/>
    <property type="molecule type" value="Genomic_DNA"/>
</dbReference>
<evidence type="ECO:0000256" key="1">
    <source>
        <dbReference type="SAM" id="Phobius"/>
    </source>
</evidence>
<evidence type="ECO:0000256" key="2">
    <source>
        <dbReference type="SAM" id="SignalP"/>
    </source>
</evidence>
<dbReference type="PROSITE" id="PS51257">
    <property type="entry name" value="PROKAR_LIPOPROTEIN"/>
    <property type="match status" value="1"/>
</dbReference>
<feature type="transmembrane region" description="Helical" evidence="1">
    <location>
        <begin position="80"/>
        <end position="105"/>
    </location>
</feature>
<dbReference type="RefSeq" id="WP_209353061.1">
    <property type="nucleotide sequence ID" value="NZ_JAGIYZ010000017.1"/>
</dbReference>
<feature type="signal peptide" evidence="2">
    <location>
        <begin position="1"/>
        <end position="23"/>
    </location>
</feature>
<comment type="caution">
    <text evidence="3">The sequence shown here is derived from an EMBL/GenBank/DDBJ whole genome shotgun (WGS) entry which is preliminary data.</text>
</comment>
<feature type="transmembrane region" description="Helical" evidence="1">
    <location>
        <begin position="53"/>
        <end position="73"/>
    </location>
</feature>
<keyword evidence="1" id="KW-1133">Transmembrane helix</keyword>
<organism evidence="3 4">
    <name type="scientific">Roseomonas nitratireducens</name>
    <dbReference type="NCBI Taxonomy" id="2820810"/>
    <lineage>
        <taxon>Bacteria</taxon>
        <taxon>Pseudomonadati</taxon>
        <taxon>Pseudomonadota</taxon>
        <taxon>Alphaproteobacteria</taxon>
        <taxon>Acetobacterales</taxon>
        <taxon>Roseomonadaceae</taxon>
        <taxon>Roseomonas</taxon>
    </lineage>
</organism>
<evidence type="ECO:0008006" key="5">
    <source>
        <dbReference type="Google" id="ProtNLM"/>
    </source>
</evidence>
<keyword evidence="2" id="KW-0732">Signal</keyword>
<protein>
    <recommendedName>
        <fullName evidence="5">SH3 domain-containing protein</fullName>
    </recommendedName>
</protein>
<evidence type="ECO:0000313" key="3">
    <source>
        <dbReference type="EMBL" id="MBP0465675.1"/>
    </source>
</evidence>
<keyword evidence="1" id="KW-0812">Transmembrane</keyword>
<accession>A0ABS4AWD4</accession>
<sequence>MRRIFKAGLPLALAATLAACAPASPGAPGATTAIDPSDACGRQRANFELARGLFAGAVIAGAAGGAAVGGGIAPRRGGVIIVPGSVAVAGALIGAAAGAAAGVAMADYLAERRRAAPDDAALRQTVAADIERENANLDLARNAAEFLLDCRLRAAADIRAAVADGTLTAAAAAPRLEALRAAAAADAALAQQIAARIAARDAELAPAMEALVPGARAEGADAAPAIESTTPLALPLRARPDATAVRVATLPAGTQVALRPSRDPDFVAVERPGGMRLGYVPASSFGAAAPARRAPRAEEPLRFLAATNVARRDNFAETVGDLTRAGQGQGFEPAAP</sequence>
<reference evidence="3 4" key="1">
    <citation type="submission" date="2021-03" db="EMBL/GenBank/DDBJ databases">
        <authorList>
            <person name="So Y."/>
        </authorList>
    </citation>
    <scope>NUCLEOTIDE SEQUENCE [LARGE SCALE GENOMIC DNA]</scope>
    <source>
        <strain evidence="3 4">PWR1</strain>
    </source>
</reference>
<keyword evidence="1" id="KW-0472">Membrane</keyword>
<gene>
    <name evidence="3" type="ORF">J5Y09_17240</name>
</gene>
<name>A0ABS4AWD4_9PROT</name>
<proteinExistence type="predicted"/>